<keyword evidence="6 7" id="KW-0472">Membrane</keyword>
<dbReference type="GO" id="GO:0017004">
    <property type="term" value="P:cytochrome complex assembly"/>
    <property type="evidence" value="ECO:0007669"/>
    <property type="project" value="UniProtKB-KW"/>
</dbReference>
<feature type="transmembrane region" description="Helical" evidence="7">
    <location>
        <begin position="554"/>
        <end position="576"/>
    </location>
</feature>
<evidence type="ECO:0000256" key="3">
    <source>
        <dbReference type="ARBA" id="ARBA00022692"/>
    </source>
</evidence>
<feature type="transmembrane region" description="Helical" evidence="7">
    <location>
        <begin position="301"/>
        <end position="327"/>
    </location>
</feature>
<dbReference type="PROSITE" id="PS51352">
    <property type="entry name" value="THIOREDOXIN_2"/>
    <property type="match status" value="1"/>
</dbReference>
<dbReference type="GO" id="GO:0045454">
    <property type="term" value="P:cell redox homeostasis"/>
    <property type="evidence" value="ECO:0007669"/>
    <property type="project" value="TreeGrafter"/>
</dbReference>
<sequence length="706" mass="73955">MAMWTAERWRQGARRLLLALAVLPGLAAAQAEGPHARVELLADVRGVLPDQPFALGVRFKLDRGWHIYWQNPGDSGQAPRIDWQLPPGFSAGDIEWPYPRQVSPPPVVTYGYEDEVLLPVAVTPPGTLAGPGQVSLRGTVHYLICKDLCLPEQAQLALDLPLLERADPDPAGQRAIADARARLPRHLPEVLLGAGRFGDRVYLDWPAGVAPGTAQFFPDREGQFRHAAAQVLERVDDRLRLTLTAAGPLERLTGVLVHERGWDAAGQVRALAVDVPIQSLAAAAPAGQPVSVQAADGGMGLALAAGLAVLGGLILNLMPCVFPVLSVKVLSFIQLAHGDPGRVRRHGLAFLGGVLVSFWLLAGLLLALRAAGGGVGWGFQLQSPGFVAAMALLLTAVGLNLMGVFEVGLGLSRLAGSAPQPAGYPGSFLTGTLAVLVATPCTAPFMGAALGFALARPAWEALTIFTALGLGMALPYLLLAELPGLLARLPRPGQWMVTLRQGLAFPLFATAVWLVWVLGRQSGVDAVGLLLLAALGVGFAAWGVGHAQRGARRWLPGGVVVIGLGVAAVLGFAAAMRPAAVAENQATLSTATAAGIDWQPWSPAAVDALRATGRPVFVDFTAAWCISCQVNKQVALDTAAVAARFAELGVVTLQADWTRYDPAITQALAGFGRSGVPLYVYYPPGAPPQLLPAVLTPGLVLEALAD</sequence>
<dbReference type="GO" id="GO:0005886">
    <property type="term" value="C:plasma membrane"/>
    <property type="evidence" value="ECO:0007669"/>
    <property type="project" value="UniProtKB-SubCell"/>
</dbReference>
<keyword evidence="5 7" id="KW-1133">Transmembrane helix</keyword>
<evidence type="ECO:0000256" key="6">
    <source>
        <dbReference type="ARBA" id="ARBA00023136"/>
    </source>
</evidence>
<keyword evidence="2" id="KW-1003">Cell membrane</keyword>
<feature type="transmembrane region" description="Helical" evidence="7">
    <location>
        <begin position="432"/>
        <end position="455"/>
    </location>
</feature>
<organism evidence="10 11">
    <name type="scientific">Immundisolibacter cernigliae</name>
    <dbReference type="NCBI Taxonomy" id="1810504"/>
    <lineage>
        <taxon>Bacteria</taxon>
        <taxon>Pseudomonadati</taxon>
        <taxon>Pseudomonadota</taxon>
        <taxon>Gammaproteobacteria</taxon>
        <taxon>Immundisolibacterales</taxon>
        <taxon>Immundisolibacteraceae</taxon>
        <taxon>Immundisolibacter</taxon>
    </lineage>
</organism>
<dbReference type="PANTHER" id="PTHR32234">
    <property type="entry name" value="THIOL:DISULFIDE INTERCHANGE PROTEIN DSBD"/>
    <property type="match status" value="1"/>
</dbReference>
<gene>
    <name evidence="10" type="ORF">PG2T_11525</name>
</gene>
<dbReference type="SUPFAM" id="SSF52833">
    <property type="entry name" value="Thioredoxin-like"/>
    <property type="match status" value="1"/>
</dbReference>
<dbReference type="InParanoid" id="A0A1B1YVQ8"/>
<feature type="signal peptide" evidence="8">
    <location>
        <begin position="1"/>
        <end position="31"/>
    </location>
</feature>
<feature type="chain" id="PRO_5008533082" description="Thioredoxin domain-containing protein" evidence="8">
    <location>
        <begin position="32"/>
        <end position="706"/>
    </location>
</feature>
<protein>
    <recommendedName>
        <fullName evidence="9">Thioredoxin domain-containing protein</fullName>
    </recommendedName>
</protein>
<keyword evidence="4" id="KW-0201">Cytochrome c-type biogenesis</keyword>
<dbReference type="Pfam" id="PF13899">
    <property type="entry name" value="Thioredoxin_7"/>
    <property type="match status" value="1"/>
</dbReference>
<dbReference type="InterPro" id="IPR013766">
    <property type="entry name" value="Thioredoxin_domain"/>
</dbReference>
<keyword evidence="8" id="KW-0732">Signal</keyword>
<proteinExistence type="predicted"/>
<evidence type="ECO:0000256" key="8">
    <source>
        <dbReference type="SAM" id="SignalP"/>
    </source>
</evidence>
<dbReference type="Pfam" id="PF11412">
    <property type="entry name" value="DsbD_N"/>
    <property type="match status" value="1"/>
</dbReference>
<feature type="transmembrane region" description="Helical" evidence="7">
    <location>
        <begin position="524"/>
        <end position="542"/>
    </location>
</feature>
<feature type="transmembrane region" description="Helical" evidence="7">
    <location>
        <begin position="388"/>
        <end position="411"/>
    </location>
</feature>
<keyword evidence="3 7" id="KW-0812">Transmembrane</keyword>
<dbReference type="STRING" id="1810504.PG2T_11525"/>
<reference evidence="11" key="1">
    <citation type="submission" date="2016-03" db="EMBL/GenBank/DDBJ databases">
        <title>Complete genome sequence of Solimmundus cernigliae, representing a novel lineage of polycyclic aromatic hydrocarbon degraders within the Gammaproteobacteria.</title>
        <authorList>
            <person name="Singleton D.R."/>
            <person name="Dickey A.N."/>
            <person name="Scholl E.H."/>
            <person name="Wright F.A."/>
            <person name="Aitken M.D."/>
        </authorList>
    </citation>
    <scope>NUCLEOTIDE SEQUENCE [LARGE SCALE GENOMIC DNA]</scope>
    <source>
        <strain evidence="11">TR3.2</strain>
    </source>
</reference>
<dbReference type="CDD" id="cd02953">
    <property type="entry name" value="DsbDgamma"/>
    <property type="match status" value="1"/>
</dbReference>
<accession>A0A1B1YVQ8</accession>
<feature type="transmembrane region" description="Helical" evidence="7">
    <location>
        <begin position="461"/>
        <end position="479"/>
    </location>
</feature>
<dbReference type="FunCoup" id="A0A1B1YVQ8">
    <property type="interactions" value="107"/>
</dbReference>
<evidence type="ECO:0000259" key="9">
    <source>
        <dbReference type="PROSITE" id="PS51352"/>
    </source>
</evidence>
<dbReference type="EMBL" id="CP014671">
    <property type="protein sequence ID" value="ANX04733.1"/>
    <property type="molecule type" value="Genomic_DNA"/>
</dbReference>
<evidence type="ECO:0000256" key="5">
    <source>
        <dbReference type="ARBA" id="ARBA00022989"/>
    </source>
</evidence>
<dbReference type="KEGG" id="gbi:PG2T_11525"/>
<evidence type="ECO:0000256" key="2">
    <source>
        <dbReference type="ARBA" id="ARBA00022475"/>
    </source>
</evidence>
<dbReference type="GO" id="GO:0015035">
    <property type="term" value="F:protein-disulfide reductase activity"/>
    <property type="evidence" value="ECO:0007669"/>
    <property type="project" value="TreeGrafter"/>
</dbReference>
<keyword evidence="11" id="KW-1185">Reference proteome</keyword>
<dbReference type="Pfam" id="PF02683">
    <property type="entry name" value="DsbD_TM"/>
    <property type="match status" value="1"/>
</dbReference>
<evidence type="ECO:0000256" key="7">
    <source>
        <dbReference type="SAM" id="Phobius"/>
    </source>
</evidence>
<comment type="subcellular location">
    <subcellularLocation>
        <location evidence="1">Cell membrane</location>
        <topology evidence="1">Multi-pass membrane protein</topology>
    </subcellularLocation>
</comment>
<name>A0A1B1YVQ8_9GAMM</name>
<feature type="domain" description="Thioredoxin" evidence="9">
    <location>
        <begin position="582"/>
        <end position="706"/>
    </location>
</feature>
<feature type="transmembrane region" description="Helical" evidence="7">
    <location>
        <begin position="348"/>
        <end position="368"/>
    </location>
</feature>
<dbReference type="AlphaFoldDB" id="A0A1B1YVQ8"/>
<evidence type="ECO:0000256" key="4">
    <source>
        <dbReference type="ARBA" id="ARBA00022748"/>
    </source>
</evidence>
<dbReference type="InterPro" id="IPR036249">
    <property type="entry name" value="Thioredoxin-like_sf"/>
</dbReference>
<dbReference type="PANTHER" id="PTHR32234:SF3">
    <property type="entry name" value="SUPPRESSION OF COPPER SENSITIVITY PROTEIN"/>
    <property type="match status" value="1"/>
</dbReference>
<evidence type="ECO:0000313" key="11">
    <source>
        <dbReference type="Proteomes" id="UP000092952"/>
    </source>
</evidence>
<feature type="transmembrane region" description="Helical" evidence="7">
    <location>
        <begin position="499"/>
        <end position="518"/>
    </location>
</feature>
<evidence type="ECO:0000313" key="10">
    <source>
        <dbReference type="EMBL" id="ANX04733.1"/>
    </source>
</evidence>
<dbReference type="InterPro" id="IPR035671">
    <property type="entry name" value="DsbD_gamma"/>
</dbReference>
<dbReference type="InterPro" id="IPR028250">
    <property type="entry name" value="DsbDN"/>
</dbReference>
<dbReference type="Gene3D" id="3.40.30.10">
    <property type="entry name" value="Glutaredoxin"/>
    <property type="match status" value="1"/>
</dbReference>
<evidence type="ECO:0000256" key="1">
    <source>
        <dbReference type="ARBA" id="ARBA00004651"/>
    </source>
</evidence>
<dbReference type="Proteomes" id="UP000092952">
    <property type="component" value="Chromosome"/>
</dbReference>
<dbReference type="InterPro" id="IPR003834">
    <property type="entry name" value="Cyt_c_assmbl_TM_dom"/>
</dbReference>